<accession>A0ABD2VV29</accession>
<evidence type="ECO:0000313" key="1">
    <source>
        <dbReference type="EMBL" id="KAL3384222.1"/>
    </source>
</evidence>
<comment type="caution">
    <text evidence="1">The sequence shown here is derived from an EMBL/GenBank/DDBJ whole genome shotgun (WGS) entry which is preliminary data.</text>
</comment>
<reference evidence="1 2" key="1">
    <citation type="journal article" date="2024" name="bioRxiv">
        <title>A reference genome for Trichogramma kaykai: A tiny desert-dwelling parasitoid wasp with competing sex-ratio distorters.</title>
        <authorList>
            <person name="Culotta J."/>
            <person name="Lindsey A.R."/>
        </authorList>
    </citation>
    <scope>NUCLEOTIDE SEQUENCE [LARGE SCALE GENOMIC DNA]</scope>
    <source>
        <strain evidence="1 2">KSX58</strain>
    </source>
</reference>
<protein>
    <submittedName>
        <fullName evidence="1">Uncharacterized protein</fullName>
    </submittedName>
</protein>
<sequence length="134" mass="15588">MSASNIIEESLYANYIYISWKIFFNDTTRHVLQLDRPLSGCPPLPPPPPSPFPLSSSLRVSIRQFCYSWSRALLRFKYCITTTPPAAAARPRAKTRRWLQVPQRLKMLCESEREPERRDRKAGNEEFSCIIVEK</sequence>
<dbReference type="EMBL" id="JBJJXI010000177">
    <property type="protein sequence ID" value="KAL3384222.1"/>
    <property type="molecule type" value="Genomic_DNA"/>
</dbReference>
<dbReference type="AlphaFoldDB" id="A0ABD2VV29"/>
<dbReference type="Proteomes" id="UP001627154">
    <property type="component" value="Unassembled WGS sequence"/>
</dbReference>
<evidence type="ECO:0000313" key="2">
    <source>
        <dbReference type="Proteomes" id="UP001627154"/>
    </source>
</evidence>
<proteinExistence type="predicted"/>
<name>A0ABD2VV29_9HYME</name>
<keyword evidence="2" id="KW-1185">Reference proteome</keyword>
<organism evidence="1 2">
    <name type="scientific">Trichogramma kaykai</name>
    <dbReference type="NCBI Taxonomy" id="54128"/>
    <lineage>
        <taxon>Eukaryota</taxon>
        <taxon>Metazoa</taxon>
        <taxon>Ecdysozoa</taxon>
        <taxon>Arthropoda</taxon>
        <taxon>Hexapoda</taxon>
        <taxon>Insecta</taxon>
        <taxon>Pterygota</taxon>
        <taxon>Neoptera</taxon>
        <taxon>Endopterygota</taxon>
        <taxon>Hymenoptera</taxon>
        <taxon>Apocrita</taxon>
        <taxon>Proctotrupomorpha</taxon>
        <taxon>Chalcidoidea</taxon>
        <taxon>Trichogrammatidae</taxon>
        <taxon>Trichogramma</taxon>
    </lineage>
</organism>
<gene>
    <name evidence="1" type="ORF">TKK_020011</name>
</gene>